<feature type="transmembrane region" description="Helical" evidence="6">
    <location>
        <begin position="64"/>
        <end position="83"/>
    </location>
</feature>
<gene>
    <name evidence="7" type="ORF">SAMN04488568_11123</name>
</gene>
<evidence type="ECO:0000256" key="2">
    <source>
        <dbReference type="ARBA" id="ARBA00022475"/>
    </source>
</evidence>
<sequence>MLMSRLNRYMMVQTLVGLCLALLVISTVIILVDFVEQSRAIGTRVDIGSLDLLWLTLLKTPSLIETTLPFVFLFGVLTSLFRLNRSSELIVMRASGMSAWRILSAPIGLALVGGLLGTLALNPLGSAGNAEFEHRRDALMDVRRSANVEEPVWLRETNLDGFTVIAALSLDEDSQRLMTPAFMYFSVNAEGVPQLERRIDAASASLRDGFWEVTEAVERTPNSAALDLGLVTIPTLINRQALFERARSPDGVSVWDLPGLIASANEAGLATERYELRLHRLLALPLTLLAATLIAAAATLRLHRLGGAAAFALAGGLAGFLMFFLQEVLGSLGATGALPAATAAWAAPALTALLAMSYIASTEDG</sequence>
<dbReference type="Proteomes" id="UP000199759">
    <property type="component" value="Unassembled WGS sequence"/>
</dbReference>
<keyword evidence="4 6" id="KW-1133">Transmembrane helix</keyword>
<comment type="subcellular location">
    <subcellularLocation>
        <location evidence="1">Cell membrane</location>
        <topology evidence="1">Multi-pass membrane protein</topology>
    </subcellularLocation>
</comment>
<dbReference type="PANTHER" id="PTHR33529">
    <property type="entry name" value="SLR0882 PROTEIN-RELATED"/>
    <property type="match status" value="1"/>
</dbReference>
<organism evidence="7 8">
    <name type="scientific">Maricaulis salignorans</name>
    <dbReference type="NCBI Taxonomy" id="144026"/>
    <lineage>
        <taxon>Bacteria</taxon>
        <taxon>Pseudomonadati</taxon>
        <taxon>Pseudomonadota</taxon>
        <taxon>Alphaproteobacteria</taxon>
        <taxon>Maricaulales</taxon>
        <taxon>Maricaulaceae</taxon>
        <taxon>Maricaulis</taxon>
    </lineage>
</organism>
<evidence type="ECO:0000256" key="5">
    <source>
        <dbReference type="ARBA" id="ARBA00023136"/>
    </source>
</evidence>
<dbReference type="AlphaFoldDB" id="A0A1G9T3V3"/>
<dbReference type="Pfam" id="PF03739">
    <property type="entry name" value="LptF_LptG"/>
    <property type="match status" value="1"/>
</dbReference>
<accession>A0A1G9T3V3</accession>
<dbReference type="STRING" id="144026.SAMN04488568_11123"/>
<dbReference type="PANTHER" id="PTHR33529:SF2">
    <property type="entry name" value="LIPOPOLYSACCHARIDE EXPORT SYSTEM PERMEASE PROTEIN LPTG"/>
    <property type="match status" value="1"/>
</dbReference>
<dbReference type="InterPro" id="IPR005495">
    <property type="entry name" value="LptG/LptF_permease"/>
</dbReference>
<evidence type="ECO:0000256" key="3">
    <source>
        <dbReference type="ARBA" id="ARBA00022692"/>
    </source>
</evidence>
<evidence type="ECO:0000313" key="8">
    <source>
        <dbReference type="Proteomes" id="UP000199759"/>
    </source>
</evidence>
<feature type="transmembrane region" description="Helical" evidence="6">
    <location>
        <begin position="281"/>
        <end position="300"/>
    </location>
</feature>
<evidence type="ECO:0000256" key="4">
    <source>
        <dbReference type="ARBA" id="ARBA00022989"/>
    </source>
</evidence>
<dbReference type="EMBL" id="FNHG01000011">
    <property type="protein sequence ID" value="SDM42361.1"/>
    <property type="molecule type" value="Genomic_DNA"/>
</dbReference>
<evidence type="ECO:0000256" key="6">
    <source>
        <dbReference type="SAM" id="Phobius"/>
    </source>
</evidence>
<keyword evidence="5 6" id="KW-0472">Membrane</keyword>
<proteinExistence type="predicted"/>
<dbReference type="RefSeq" id="WP_091770129.1">
    <property type="nucleotide sequence ID" value="NZ_FNHG01000011.1"/>
</dbReference>
<reference evidence="7 8" key="1">
    <citation type="submission" date="2016-10" db="EMBL/GenBank/DDBJ databases">
        <authorList>
            <person name="de Groot N.N."/>
        </authorList>
    </citation>
    <scope>NUCLEOTIDE SEQUENCE [LARGE SCALE GENOMIC DNA]</scope>
    <source>
        <strain evidence="7 8">DSM 16077</strain>
    </source>
</reference>
<name>A0A1G9T3V3_9PROT</name>
<feature type="transmembrane region" description="Helical" evidence="6">
    <location>
        <begin position="306"/>
        <end position="325"/>
    </location>
</feature>
<protein>
    <submittedName>
        <fullName evidence="7">Lipopolysaccharide export system permease protein</fullName>
    </submittedName>
</protein>
<evidence type="ECO:0000256" key="1">
    <source>
        <dbReference type="ARBA" id="ARBA00004651"/>
    </source>
</evidence>
<keyword evidence="3 6" id="KW-0812">Transmembrane</keyword>
<dbReference type="GO" id="GO:0015920">
    <property type="term" value="P:lipopolysaccharide transport"/>
    <property type="evidence" value="ECO:0007669"/>
    <property type="project" value="TreeGrafter"/>
</dbReference>
<dbReference type="GO" id="GO:0043190">
    <property type="term" value="C:ATP-binding cassette (ABC) transporter complex"/>
    <property type="evidence" value="ECO:0007669"/>
    <property type="project" value="TreeGrafter"/>
</dbReference>
<keyword evidence="8" id="KW-1185">Reference proteome</keyword>
<evidence type="ECO:0000313" key="7">
    <source>
        <dbReference type="EMBL" id="SDM42361.1"/>
    </source>
</evidence>
<keyword evidence="2" id="KW-1003">Cell membrane</keyword>
<feature type="transmembrane region" description="Helical" evidence="6">
    <location>
        <begin position="337"/>
        <end position="360"/>
    </location>
</feature>
<dbReference type="OrthoDB" id="9798468at2"/>